<dbReference type="GO" id="GO:0008714">
    <property type="term" value="F:AMP nucleosidase activity"/>
    <property type="evidence" value="ECO:0007669"/>
    <property type="project" value="UniProtKB-EC"/>
</dbReference>
<comment type="catalytic activity">
    <reaction evidence="1">
        <text>AMP + H2O = D-ribose 5-phosphate + adenine</text>
        <dbReference type="Rhea" id="RHEA:20129"/>
        <dbReference type="ChEBI" id="CHEBI:15377"/>
        <dbReference type="ChEBI" id="CHEBI:16708"/>
        <dbReference type="ChEBI" id="CHEBI:78346"/>
        <dbReference type="ChEBI" id="CHEBI:456215"/>
        <dbReference type="EC" id="3.2.2.4"/>
    </reaction>
</comment>
<dbReference type="PANTHER" id="PTHR43393:SF2">
    <property type="entry name" value="CYTOKININ RIBOSIDE 5'-MONOPHOSPHATE PHOSPHORIBOHYDROLASE"/>
    <property type="match status" value="1"/>
</dbReference>
<dbReference type="SUPFAM" id="SSF102405">
    <property type="entry name" value="MCP/YpsA-like"/>
    <property type="match status" value="1"/>
</dbReference>
<sequence>MELHFNRSNGEIDEIIEALVNRVGVHHPKIIREMILSALKAGQDTDYLADLKLMRTTMKEMRYTNKVFGPYRGRKKVTIFGSARTAPEEPIYRKCVDFSRMLAEHDYMVITGGGGGIMQAGNEGAGADNSFAVNIRLPFEQETNPVMGNNNDRVIVYKYFFNRKVAFLKEAHAVALFPGGFGTMDEAMEIMTLIQTGKNPPIPLVMIDDDQGDYWEQWFQFTRDTLLKKGLISGEDFSLFSITRDPAEAVAYIDEFYRVYHSMRFVGKILVIRLNKPLDTDHLRILTDEFHQILAPGSHFRLTGPLAKEQDQPDLLSLPRLAFEFNNRNFGLLKAFIRRLNSF</sequence>
<keyword evidence="5" id="KW-1185">Reference proteome</keyword>
<gene>
    <name evidence="4" type="ORF">B5V00_15250</name>
</gene>
<protein>
    <recommendedName>
        <fullName evidence="3">AMP nucleosidase</fullName>
        <ecNumber evidence="2">3.2.2.4</ecNumber>
    </recommendedName>
    <alternativeName>
        <fullName evidence="3">AMP nucleosidase</fullName>
    </alternativeName>
</protein>
<dbReference type="STRING" id="1969733.B5V00_15250"/>
<dbReference type="EMBL" id="NAAD01000028">
    <property type="protein sequence ID" value="ORJ55030.1"/>
    <property type="molecule type" value="Genomic_DNA"/>
</dbReference>
<dbReference type="Gene3D" id="3.40.50.450">
    <property type="match status" value="1"/>
</dbReference>
<dbReference type="Pfam" id="PF03641">
    <property type="entry name" value="Lysine_decarbox"/>
    <property type="match status" value="1"/>
</dbReference>
<name>A0A1X0XQA2_9BACT</name>
<dbReference type="Proteomes" id="UP000193136">
    <property type="component" value="Unassembled WGS sequence"/>
</dbReference>
<dbReference type="EC" id="3.2.2.4" evidence="2"/>
<dbReference type="InterPro" id="IPR031100">
    <property type="entry name" value="LOG_fam"/>
</dbReference>
<dbReference type="AlphaFoldDB" id="A0A1X0XQA2"/>
<comment type="caution">
    <text evidence="4">The sequence shown here is derived from an EMBL/GenBank/DDBJ whole genome shotgun (WGS) entry which is preliminary data.</text>
</comment>
<reference evidence="4 5" key="1">
    <citation type="submission" date="2017-03" db="EMBL/GenBank/DDBJ databases">
        <title>Genome sequence of Geothermobacter sp. EPR-M, Deep-Sea Iron Reducer.</title>
        <authorList>
            <person name="Tully B."/>
            <person name="Savalia P."/>
            <person name="Abuyen K."/>
            <person name="Baughan C."/>
            <person name="Romero E."/>
            <person name="Ronkowski C."/>
            <person name="Torres B."/>
            <person name="Tremblay J."/>
            <person name="Trujillo A."/>
            <person name="Tyler M."/>
            <person name="Perez-Rodriguez I."/>
            <person name="Amend J."/>
        </authorList>
    </citation>
    <scope>NUCLEOTIDE SEQUENCE [LARGE SCALE GENOMIC DNA]</scope>
    <source>
        <strain evidence="4 5">EPR-M</strain>
    </source>
</reference>
<dbReference type="PANTHER" id="PTHR43393">
    <property type="entry name" value="CYTOKININ RIBOSIDE 5'-MONOPHOSPHATE PHOSPHORIBOHYDROLASE"/>
    <property type="match status" value="1"/>
</dbReference>
<proteinExistence type="predicted"/>
<evidence type="ECO:0000256" key="2">
    <source>
        <dbReference type="ARBA" id="ARBA00011985"/>
    </source>
</evidence>
<dbReference type="GO" id="GO:0005829">
    <property type="term" value="C:cytosol"/>
    <property type="evidence" value="ECO:0007669"/>
    <property type="project" value="TreeGrafter"/>
</dbReference>
<dbReference type="RefSeq" id="WP_085011670.1">
    <property type="nucleotide sequence ID" value="NZ_NAAD01000028.1"/>
</dbReference>
<evidence type="ECO:0000256" key="3">
    <source>
        <dbReference type="ARBA" id="ARBA00031983"/>
    </source>
</evidence>
<accession>A0A1X0XQA2</accession>
<evidence type="ECO:0000313" key="4">
    <source>
        <dbReference type="EMBL" id="ORJ55030.1"/>
    </source>
</evidence>
<evidence type="ECO:0000256" key="1">
    <source>
        <dbReference type="ARBA" id="ARBA00000274"/>
    </source>
</evidence>
<dbReference type="OrthoDB" id="9801098at2"/>
<evidence type="ECO:0000313" key="5">
    <source>
        <dbReference type="Proteomes" id="UP000193136"/>
    </source>
</evidence>
<dbReference type="InterPro" id="IPR052341">
    <property type="entry name" value="LOG_family_nucleotidases"/>
</dbReference>
<organism evidence="4 5">
    <name type="scientific">Geothermobacter hydrogeniphilus</name>
    <dbReference type="NCBI Taxonomy" id="1969733"/>
    <lineage>
        <taxon>Bacteria</taxon>
        <taxon>Pseudomonadati</taxon>
        <taxon>Thermodesulfobacteriota</taxon>
        <taxon>Desulfuromonadia</taxon>
        <taxon>Desulfuromonadales</taxon>
        <taxon>Geothermobacteraceae</taxon>
        <taxon>Geothermobacter</taxon>
    </lineage>
</organism>